<comment type="caution">
    <text evidence="3">The sequence shown here is derived from an EMBL/GenBank/DDBJ whole genome shotgun (WGS) entry which is preliminary data.</text>
</comment>
<dbReference type="CDD" id="cd03784">
    <property type="entry name" value="GT1_Gtf-like"/>
    <property type="match status" value="1"/>
</dbReference>
<evidence type="ECO:0000313" key="3">
    <source>
        <dbReference type="EMBL" id="GHB95680.1"/>
    </source>
</evidence>
<dbReference type="GO" id="GO:0033072">
    <property type="term" value="P:vancomycin biosynthetic process"/>
    <property type="evidence" value="ECO:0007669"/>
    <property type="project" value="UniProtKB-ARBA"/>
</dbReference>
<sequence length="417" mass="46230">MRVVITSHGSTGDIVPMIALGRALMAAGHETVFAASGLFQELIEGSGVPFRSVPPDWSVQDGSEAMKSLSRVNQPLKQLERIYQFGLPYYHEYLDILEELLTGADLLVSSYLYPFLQTVAEQKGARFAVATFAHNSVPTAVNAPLPGLSAPFLPGALGRAWRNAWWGIADFTVTRTLNGVVYDVLRARNIPKARSFFRTPAPLALVTVSEKLFAPPREHLDSRFTFTGYWRYQTPINETIERELDDFCAGEEVPVLNFGSVTWDSAENDFAELLSHWPKGKKLIVQSGWAGFRQAPGAERQEIKIIGHANHDRLFARASVVIHHGGAGTTASALHSGRPQIIIPHIADQFFWANECQKLGLSMTGKRAVWPKQLARWVDQIERDSALRQTAENAATTLQKEDGPARAVTLLENYIKQ</sequence>
<dbReference type="Pfam" id="PF03033">
    <property type="entry name" value="Glyco_transf_28"/>
    <property type="match status" value="1"/>
</dbReference>
<evidence type="ECO:0000259" key="1">
    <source>
        <dbReference type="Pfam" id="PF03033"/>
    </source>
</evidence>
<gene>
    <name evidence="3" type="ORF">GCM10007047_09390</name>
</gene>
<name>A0A8J3DI66_9BACT</name>
<dbReference type="GO" id="GO:0008194">
    <property type="term" value="F:UDP-glycosyltransferase activity"/>
    <property type="evidence" value="ECO:0007669"/>
    <property type="project" value="InterPro"/>
</dbReference>
<dbReference type="InterPro" id="IPR004276">
    <property type="entry name" value="GlycoTrans_28_N"/>
</dbReference>
<evidence type="ECO:0000259" key="2">
    <source>
        <dbReference type="Pfam" id="PF06722"/>
    </source>
</evidence>
<proteinExistence type="predicted"/>
<accession>A0A8J3DI66</accession>
<dbReference type="Gene3D" id="3.40.50.2000">
    <property type="entry name" value="Glycogen Phosphorylase B"/>
    <property type="match status" value="2"/>
</dbReference>
<feature type="domain" description="Glycosyltransferase family 28 N-terminal" evidence="1">
    <location>
        <begin position="3"/>
        <end position="82"/>
    </location>
</feature>
<dbReference type="InterPro" id="IPR010610">
    <property type="entry name" value="EryCIII-like_C"/>
</dbReference>
<dbReference type="InterPro" id="IPR050426">
    <property type="entry name" value="Glycosyltransferase_28"/>
</dbReference>
<dbReference type="InterPro" id="IPR002213">
    <property type="entry name" value="UDP_glucos_trans"/>
</dbReference>
<dbReference type="GO" id="GO:0005975">
    <property type="term" value="P:carbohydrate metabolic process"/>
    <property type="evidence" value="ECO:0007669"/>
    <property type="project" value="InterPro"/>
</dbReference>
<evidence type="ECO:0000313" key="4">
    <source>
        <dbReference type="Proteomes" id="UP000642829"/>
    </source>
</evidence>
<dbReference type="SUPFAM" id="SSF53756">
    <property type="entry name" value="UDP-Glycosyltransferase/glycogen phosphorylase"/>
    <property type="match status" value="1"/>
</dbReference>
<dbReference type="EMBL" id="BMXG01000004">
    <property type="protein sequence ID" value="GHB95680.1"/>
    <property type="molecule type" value="Genomic_DNA"/>
</dbReference>
<feature type="domain" description="Erythromycin biosynthesis protein CIII-like C-terminal" evidence="2">
    <location>
        <begin position="309"/>
        <end position="408"/>
    </location>
</feature>
<keyword evidence="3" id="KW-0808">Transferase</keyword>
<dbReference type="RefSeq" id="WP_189512360.1">
    <property type="nucleotide sequence ID" value="NZ_BMXG01000004.1"/>
</dbReference>
<protein>
    <submittedName>
        <fullName evidence="3">Glycosyl transferase</fullName>
    </submittedName>
</protein>
<reference evidence="3" key="2">
    <citation type="submission" date="2020-09" db="EMBL/GenBank/DDBJ databases">
        <authorList>
            <person name="Sun Q."/>
            <person name="Kim S."/>
        </authorList>
    </citation>
    <scope>NUCLEOTIDE SEQUENCE</scope>
    <source>
        <strain evidence="3">KCTC 12870</strain>
    </source>
</reference>
<dbReference type="Pfam" id="PF06722">
    <property type="entry name" value="EryCIII-like_C"/>
    <property type="match status" value="1"/>
</dbReference>
<reference evidence="3" key="1">
    <citation type="journal article" date="2014" name="Int. J. Syst. Evol. Microbiol.">
        <title>Complete genome sequence of Corynebacterium casei LMG S-19264T (=DSM 44701T), isolated from a smear-ripened cheese.</title>
        <authorList>
            <consortium name="US DOE Joint Genome Institute (JGI-PGF)"/>
            <person name="Walter F."/>
            <person name="Albersmeier A."/>
            <person name="Kalinowski J."/>
            <person name="Ruckert C."/>
        </authorList>
    </citation>
    <scope>NUCLEOTIDE SEQUENCE</scope>
    <source>
        <strain evidence="3">KCTC 12870</strain>
    </source>
</reference>
<organism evidence="3 4">
    <name type="scientific">Cerasicoccus arenae</name>
    <dbReference type="NCBI Taxonomy" id="424488"/>
    <lineage>
        <taxon>Bacteria</taxon>
        <taxon>Pseudomonadati</taxon>
        <taxon>Verrucomicrobiota</taxon>
        <taxon>Opitutia</taxon>
        <taxon>Puniceicoccales</taxon>
        <taxon>Cerasicoccaceae</taxon>
        <taxon>Cerasicoccus</taxon>
    </lineage>
</organism>
<dbReference type="PANTHER" id="PTHR48050">
    <property type="entry name" value="STEROL 3-BETA-GLUCOSYLTRANSFERASE"/>
    <property type="match status" value="1"/>
</dbReference>
<dbReference type="PANTHER" id="PTHR48050:SF13">
    <property type="entry name" value="STEROL 3-BETA-GLUCOSYLTRANSFERASE UGT80A2"/>
    <property type="match status" value="1"/>
</dbReference>
<dbReference type="Proteomes" id="UP000642829">
    <property type="component" value="Unassembled WGS sequence"/>
</dbReference>
<dbReference type="GO" id="GO:0016758">
    <property type="term" value="F:hexosyltransferase activity"/>
    <property type="evidence" value="ECO:0007669"/>
    <property type="project" value="InterPro"/>
</dbReference>
<keyword evidence="4" id="KW-1185">Reference proteome</keyword>
<dbReference type="AlphaFoldDB" id="A0A8J3DI66"/>